<name>A0A223S2S2_9ACTN</name>
<dbReference type="Gene3D" id="3.10.105.10">
    <property type="entry name" value="Dipeptide-binding Protein, Domain 3"/>
    <property type="match status" value="1"/>
</dbReference>
<protein>
    <submittedName>
        <fullName evidence="3">ABC transporter substrate-binding protein</fullName>
    </submittedName>
</protein>
<dbReference type="InterPro" id="IPR000914">
    <property type="entry name" value="SBP_5_dom"/>
</dbReference>
<gene>
    <name evidence="3" type="ORF">CDO52_06085</name>
</gene>
<sequence>MGTVLKRKSVTGLAAVLTAAAMVATACTGGNGGDGAVRGWEDCSEKPNTCNSGERAEGGEITWMVNSVPGAWSAISPEGGSVYTVQMLSGVLPYVGQWAPDGETYEYNMDLLAEEPELLSEDPFSFQFKLRPEAVWDDGTPITADDFEVTWKMATSPGEGHCDGCTSRSPEKYDNVEKVEGTDDGKTVTVTLKEGKADAEWFGFLDVHGISGGLHPAHLAEEQGLDVDDPKDLGEYFEWLHGTRPDYSGGPYKIVEGDLENQVIKEPNENYYGETKPTLDKVIVRFIQDESTWVPALTNGEIDGGNPAQYNADIIEQIKGMGTTYFDIGPGPSWEHIDLNTENKWLKDVELRRAIFTAIDVNEIAERNFGAGFPDFKVKTNHIFSADSPYHKDVISETGQGSGDVEAAEKILTDAGYELDGDTLTKDGEKVGPFRLRATDTVTRSTSMQIIQSQLSDIGVTTNIEVTDDLGAMLGGQDYDIAQFGWSGDPFFTSSPAQYWHSESGSNFGNYSNEKVDELAEKVQTATTLDEAAEYANQAAALVVQDAYVLPILHEPNYAFVNEGFTNIRDNRQSSNRALYNIGAWGQVAE</sequence>
<dbReference type="Proteomes" id="UP000215005">
    <property type="component" value="Chromosome"/>
</dbReference>
<dbReference type="KEGG" id="ngv:CDO52_06085"/>
<dbReference type="RefSeq" id="WP_017621413.1">
    <property type="nucleotide sequence ID" value="NZ_ANBG01000419.1"/>
</dbReference>
<dbReference type="OrthoDB" id="7888869at2"/>
<evidence type="ECO:0000313" key="4">
    <source>
        <dbReference type="Proteomes" id="UP000215005"/>
    </source>
</evidence>
<dbReference type="SUPFAM" id="SSF53850">
    <property type="entry name" value="Periplasmic binding protein-like II"/>
    <property type="match status" value="1"/>
</dbReference>
<dbReference type="GO" id="GO:1904680">
    <property type="term" value="F:peptide transmembrane transporter activity"/>
    <property type="evidence" value="ECO:0007669"/>
    <property type="project" value="TreeGrafter"/>
</dbReference>
<proteinExistence type="predicted"/>
<evidence type="ECO:0000313" key="3">
    <source>
        <dbReference type="EMBL" id="ASU82418.1"/>
    </source>
</evidence>
<dbReference type="PROSITE" id="PS51257">
    <property type="entry name" value="PROKAR_LIPOPROTEIN"/>
    <property type="match status" value="1"/>
</dbReference>
<dbReference type="EMBL" id="CP022753">
    <property type="protein sequence ID" value="ASU82418.1"/>
    <property type="molecule type" value="Genomic_DNA"/>
</dbReference>
<evidence type="ECO:0000259" key="2">
    <source>
        <dbReference type="Pfam" id="PF00496"/>
    </source>
</evidence>
<dbReference type="PANTHER" id="PTHR30290">
    <property type="entry name" value="PERIPLASMIC BINDING COMPONENT OF ABC TRANSPORTER"/>
    <property type="match status" value="1"/>
</dbReference>
<accession>A0A223S2S2</accession>
<reference evidence="3 4" key="1">
    <citation type="submission" date="2017-08" db="EMBL/GenBank/DDBJ databases">
        <title>The complete genome sequence of Nocardiopsis gilva YIM 90087.</title>
        <authorList>
            <person name="Yin M."/>
            <person name="Tang S."/>
        </authorList>
    </citation>
    <scope>NUCLEOTIDE SEQUENCE [LARGE SCALE GENOMIC DNA]</scope>
    <source>
        <strain evidence="3 4">YIM 90087</strain>
    </source>
</reference>
<feature type="chain" id="PRO_5011305976" evidence="1">
    <location>
        <begin position="27"/>
        <end position="590"/>
    </location>
</feature>
<feature type="domain" description="Solute-binding protein family 5" evidence="2">
    <location>
        <begin position="111"/>
        <end position="506"/>
    </location>
</feature>
<dbReference type="PANTHER" id="PTHR30290:SF65">
    <property type="entry name" value="MONOACYL PHOSPHATIDYLINOSITOL TETRAMANNOSIDE-BINDING PROTEIN LPQW-RELATED"/>
    <property type="match status" value="1"/>
</dbReference>
<dbReference type="CDD" id="cd08501">
    <property type="entry name" value="PBP2_Lpqw"/>
    <property type="match status" value="1"/>
</dbReference>
<dbReference type="InterPro" id="IPR039424">
    <property type="entry name" value="SBP_5"/>
</dbReference>
<feature type="signal peptide" evidence="1">
    <location>
        <begin position="1"/>
        <end position="26"/>
    </location>
</feature>
<keyword evidence="4" id="KW-1185">Reference proteome</keyword>
<dbReference type="GO" id="GO:0015833">
    <property type="term" value="P:peptide transport"/>
    <property type="evidence" value="ECO:0007669"/>
    <property type="project" value="TreeGrafter"/>
</dbReference>
<dbReference type="AlphaFoldDB" id="A0A223S2S2"/>
<organism evidence="3 4">
    <name type="scientific">Nocardiopsis gilva YIM 90087</name>
    <dbReference type="NCBI Taxonomy" id="1235441"/>
    <lineage>
        <taxon>Bacteria</taxon>
        <taxon>Bacillati</taxon>
        <taxon>Actinomycetota</taxon>
        <taxon>Actinomycetes</taxon>
        <taxon>Streptosporangiales</taxon>
        <taxon>Nocardiopsidaceae</taxon>
        <taxon>Nocardiopsis</taxon>
    </lineage>
</organism>
<keyword evidence="1" id="KW-0732">Signal</keyword>
<evidence type="ECO:0000256" key="1">
    <source>
        <dbReference type="SAM" id="SignalP"/>
    </source>
</evidence>
<dbReference type="Pfam" id="PF00496">
    <property type="entry name" value="SBP_bac_5"/>
    <property type="match status" value="1"/>
</dbReference>
<dbReference type="Gene3D" id="3.40.190.10">
    <property type="entry name" value="Periplasmic binding protein-like II"/>
    <property type="match status" value="1"/>
</dbReference>